<comment type="caution">
    <text evidence="3">The sequence shown here is derived from an EMBL/GenBank/DDBJ whole genome shotgun (WGS) entry which is preliminary data.</text>
</comment>
<dbReference type="Gene3D" id="2.60.120.330">
    <property type="entry name" value="B-lactam Antibiotic, Isopenicillin N Synthase, Chain"/>
    <property type="match status" value="1"/>
</dbReference>
<dbReference type="Proteomes" id="UP001165060">
    <property type="component" value="Unassembled WGS sequence"/>
</dbReference>
<protein>
    <submittedName>
        <fullName evidence="3">Uncharacterized protein</fullName>
    </submittedName>
</protein>
<feature type="chain" id="PRO_5046462653" evidence="2">
    <location>
        <begin position="21"/>
        <end position="331"/>
    </location>
</feature>
<feature type="region of interest" description="Disordered" evidence="1">
    <location>
        <begin position="22"/>
        <end position="44"/>
    </location>
</feature>
<name>A0ABQ6MPP8_9STRA</name>
<feature type="signal peptide" evidence="2">
    <location>
        <begin position="1"/>
        <end position="20"/>
    </location>
</feature>
<dbReference type="InterPro" id="IPR027443">
    <property type="entry name" value="IPNS-like_sf"/>
</dbReference>
<gene>
    <name evidence="3" type="ORF">TeGR_g14068</name>
</gene>
<evidence type="ECO:0000313" key="3">
    <source>
        <dbReference type="EMBL" id="GMI30431.1"/>
    </source>
</evidence>
<reference evidence="3 4" key="1">
    <citation type="journal article" date="2023" name="Commun. Biol.">
        <title>Genome analysis of Parmales, the sister group of diatoms, reveals the evolutionary specialization of diatoms from phago-mixotrophs to photoautotrophs.</title>
        <authorList>
            <person name="Ban H."/>
            <person name="Sato S."/>
            <person name="Yoshikawa S."/>
            <person name="Yamada K."/>
            <person name="Nakamura Y."/>
            <person name="Ichinomiya M."/>
            <person name="Sato N."/>
            <person name="Blanc-Mathieu R."/>
            <person name="Endo H."/>
            <person name="Kuwata A."/>
            <person name="Ogata H."/>
        </authorList>
    </citation>
    <scope>NUCLEOTIDE SEQUENCE [LARGE SCALE GENOMIC DNA]</scope>
</reference>
<proteinExistence type="predicted"/>
<sequence>MASLLDLLTGFLAAHLPTVPAPTPAPPSSCPSPASPAPLPPPATTPLTSAMVEIPYASLLHPSSSLSPLLASAYGPLGLGILAVSGVPSLSRPRDELLRLAREVSLLPPASLAATVSPDSHFQVGWSRGNEVLQGGEPDWAKGSYYANVLEDVPEPSDEEMGFGDWCGWHSDHGSLTGLVPALYLDRDGNEVPNPDPDAGLYIRGRDGSLIKAVVPPGARDVLLFQIGETAQVHTGGVLQATPHAVKGARGRAAEGVSRETFAVFMEPEFDGDMSLPEGRTIEDVQGGEAVKFLPPSVRTLGSRWKEGMDFGAFSEATFSIFYNVVGEEEE</sequence>
<dbReference type="PANTHER" id="PTHR48420">
    <property type="entry name" value="NON-HAEM DIOXYGENASE N-TERMINAL DOMAIN-CONTAINING PROTEIN"/>
    <property type="match status" value="1"/>
</dbReference>
<accession>A0ABQ6MPP8</accession>
<keyword evidence="2" id="KW-0732">Signal</keyword>
<evidence type="ECO:0000313" key="4">
    <source>
        <dbReference type="Proteomes" id="UP001165060"/>
    </source>
</evidence>
<keyword evidence="4" id="KW-1185">Reference proteome</keyword>
<dbReference type="EMBL" id="BRYB01003100">
    <property type="protein sequence ID" value="GMI30431.1"/>
    <property type="molecule type" value="Genomic_DNA"/>
</dbReference>
<dbReference type="SUPFAM" id="SSF51197">
    <property type="entry name" value="Clavaminate synthase-like"/>
    <property type="match status" value="1"/>
</dbReference>
<evidence type="ECO:0000256" key="1">
    <source>
        <dbReference type="SAM" id="MobiDB-lite"/>
    </source>
</evidence>
<dbReference type="PANTHER" id="PTHR48420:SF1">
    <property type="entry name" value="NON-HAEM DIOXYGENASE N-TERMINAL DOMAIN-CONTAINING PROTEIN"/>
    <property type="match status" value="1"/>
</dbReference>
<organism evidence="3 4">
    <name type="scientific">Tetraparma gracilis</name>
    <dbReference type="NCBI Taxonomy" id="2962635"/>
    <lineage>
        <taxon>Eukaryota</taxon>
        <taxon>Sar</taxon>
        <taxon>Stramenopiles</taxon>
        <taxon>Ochrophyta</taxon>
        <taxon>Bolidophyceae</taxon>
        <taxon>Parmales</taxon>
        <taxon>Triparmaceae</taxon>
        <taxon>Tetraparma</taxon>
    </lineage>
</organism>
<evidence type="ECO:0000256" key="2">
    <source>
        <dbReference type="SAM" id="SignalP"/>
    </source>
</evidence>